<dbReference type="InterPro" id="IPR025669">
    <property type="entry name" value="AAA_dom"/>
</dbReference>
<gene>
    <name evidence="2" type="ORF">GX656_03230</name>
</gene>
<dbReference type="EMBL" id="JAAZBX010000012">
    <property type="protein sequence ID" value="NLD25621.1"/>
    <property type="molecule type" value="Genomic_DNA"/>
</dbReference>
<dbReference type="PANTHER" id="PTHR13696:SF52">
    <property type="entry name" value="PARA FAMILY PROTEIN CT_582"/>
    <property type="match status" value="1"/>
</dbReference>
<evidence type="ECO:0000259" key="1">
    <source>
        <dbReference type="Pfam" id="PF13614"/>
    </source>
</evidence>
<dbReference type="InterPro" id="IPR027417">
    <property type="entry name" value="P-loop_NTPase"/>
</dbReference>
<name>A0A847D1T4_9BACT</name>
<dbReference type="PANTHER" id="PTHR13696">
    <property type="entry name" value="P-LOOP CONTAINING NUCLEOSIDE TRIPHOSPHATE HYDROLASE"/>
    <property type="match status" value="1"/>
</dbReference>
<proteinExistence type="predicted"/>
<comment type="caution">
    <text evidence="2">The sequence shown here is derived from an EMBL/GenBank/DDBJ whole genome shotgun (WGS) entry which is preliminary data.</text>
</comment>
<dbReference type="InterPro" id="IPR050678">
    <property type="entry name" value="DNA_Partitioning_ATPase"/>
</dbReference>
<feature type="domain" description="AAA" evidence="1">
    <location>
        <begin position="1"/>
        <end position="187"/>
    </location>
</feature>
<evidence type="ECO:0000313" key="3">
    <source>
        <dbReference type="Proteomes" id="UP000545876"/>
    </source>
</evidence>
<evidence type="ECO:0000313" key="2">
    <source>
        <dbReference type="EMBL" id="NLD25621.1"/>
    </source>
</evidence>
<accession>A0A847D1T4</accession>
<reference evidence="2 3" key="1">
    <citation type="journal article" date="2020" name="Biotechnol. Biofuels">
        <title>New insights from the biogas microbiome by comprehensive genome-resolved metagenomics of nearly 1600 species originating from multiple anaerobic digesters.</title>
        <authorList>
            <person name="Campanaro S."/>
            <person name="Treu L."/>
            <person name="Rodriguez-R L.M."/>
            <person name="Kovalovszki A."/>
            <person name="Ziels R.M."/>
            <person name="Maus I."/>
            <person name="Zhu X."/>
            <person name="Kougias P.G."/>
            <person name="Basile A."/>
            <person name="Luo G."/>
            <person name="Schluter A."/>
            <person name="Konstantinidis K.T."/>
            <person name="Angelidaki I."/>
        </authorList>
    </citation>
    <scope>NUCLEOTIDE SEQUENCE [LARGE SCALE GENOMIC DNA]</scope>
    <source>
        <strain evidence="2">AS06rmzACSIP_65</strain>
    </source>
</reference>
<dbReference type="AlphaFoldDB" id="A0A847D1T4"/>
<dbReference type="PIRSF" id="PIRSF009320">
    <property type="entry name" value="Nuc_binding_HP_1000"/>
    <property type="match status" value="1"/>
</dbReference>
<protein>
    <submittedName>
        <fullName evidence="2">ParA family protein</fullName>
    </submittedName>
</protein>
<dbReference type="Proteomes" id="UP000545876">
    <property type="component" value="Unassembled WGS sequence"/>
</dbReference>
<dbReference type="FunFam" id="3.40.50.300:FF:000285">
    <property type="entry name" value="Sporulation initiation inhibitor Soj"/>
    <property type="match status" value="1"/>
</dbReference>
<dbReference type="Gene3D" id="3.40.50.300">
    <property type="entry name" value="P-loop containing nucleotide triphosphate hydrolases"/>
    <property type="match status" value="1"/>
</dbReference>
<sequence length="264" mass="29023">MKIFVIANQKGGVGKTTTVMNLGAALAKRRKKVLLIDLDPQANLSSGIGFTQQFDKQSWTSTDKAPYKNIYDVLVSDDSISSAFVATSTPNLFLVPSHLSLAGAEIEMVNMISRETLLKKKIEDIKEDYDYILIDCPPSLGLLTINALSAAQKLIIPIQCEYFALEGLGQLIETTKLIKGVNPSLKIGGVILTMFDSRTKLSESVVKDVKDFFQDIAFKSVVPRNVRLSESPSHGKTIFQYDDKSTGALAYAKLASEFISRFDD</sequence>
<organism evidence="2 3">
    <name type="scientific">Candidatus Dojkabacteria bacterium</name>
    <dbReference type="NCBI Taxonomy" id="2099670"/>
    <lineage>
        <taxon>Bacteria</taxon>
        <taxon>Candidatus Dojkabacteria</taxon>
    </lineage>
</organism>
<dbReference type="Pfam" id="PF13614">
    <property type="entry name" value="AAA_31"/>
    <property type="match status" value="1"/>
</dbReference>
<dbReference type="SUPFAM" id="SSF52540">
    <property type="entry name" value="P-loop containing nucleoside triphosphate hydrolases"/>
    <property type="match status" value="1"/>
</dbReference>
<dbReference type="CDD" id="cd02042">
    <property type="entry name" value="ParAB_family"/>
    <property type="match status" value="1"/>
</dbReference>